<keyword evidence="2" id="KW-0560">Oxidoreductase</keyword>
<dbReference type="EC" id="1.1.1.411" evidence="7"/>
<gene>
    <name evidence="13" type="ORF">G3574_26880</name>
</gene>
<dbReference type="NCBIfam" id="NF043037">
    <property type="entry name" value="ThreonDh"/>
    <property type="match status" value="1"/>
</dbReference>
<dbReference type="InterPro" id="IPR013328">
    <property type="entry name" value="6PGD_dom2"/>
</dbReference>
<evidence type="ECO:0000256" key="8">
    <source>
        <dbReference type="ARBA" id="ARBA00039407"/>
    </source>
</evidence>
<dbReference type="InterPro" id="IPR050006">
    <property type="entry name" value="LtnD"/>
</dbReference>
<dbReference type="AlphaFoldDB" id="A0A6B3SUM0"/>
<organism evidence="13 14">
    <name type="scientific">Noviherbaspirillum galbum</name>
    <dbReference type="NCBI Taxonomy" id="2709383"/>
    <lineage>
        <taxon>Bacteria</taxon>
        <taxon>Pseudomonadati</taxon>
        <taxon>Pseudomonadota</taxon>
        <taxon>Betaproteobacteria</taxon>
        <taxon>Burkholderiales</taxon>
        <taxon>Oxalobacteraceae</taxon>
        <taxon>Noviherbaspirillum</taxon>
    </lineage>
</organism>
<dbReference type="GO" id="GO:0050661">
    <property type="term" value="F:NADP binding"/>
    <property type="evidence" value="ECO:0007669"/>
    <property type="project" value="InterPro"/>
</dbReference>
<dbReference type="PANTHER" id="PTHR43060">
    <property type="entry name" value="3-HYDROXYISOBUTYRATE DEHYDROGENASE-LIKE 1, MITOCHONDRIAL-RELATED"/>
    <property type="match status" value="1"/>
</dbReference>
<evidence type="ECO:0000256" key="3">
    <source>
        <dbReference type="ARBA" id="ARBA00023027"/>
    </source>
</evidence>
<dbReference type="InterPro" id="IPR006115">
    <property type="entry name" value="6PGDH_NADP-bd"/>
</dbReference>
<dbReference type="Gene3D" id="3.40.50.720">
    <property type="entry name" value="NAD(P)-binding Rossmann-like Domain"/>
    <property type="match status" value="1"/>
</dbReference>
<keyword evidence="3" id="KW-0520">NAD</keyword>
<dbReference type="Pfam" id="PF14833">
    <property type="entry name" value="NAD_binding_11"/>
    <property type="match status" value="1"/>
</dbReference>
<keyword evidence="14" id="KW-1185">Reference proteome</keyword>
<dbReference type="RefSeq" id="WP_163968828.1">
    <property type="nucleotide sequence ID" value="NZ_JAAIVB010000085.1"/>
</dbReference>
<evidence type="ECO:0000256" key="4">
    <source>
        <dbReference type="ARBA" id="ARBA00023277"/>
    </source>
</evidence>
<dbReference type="SUPFAM" id="SSF51735">
    <property type="entry name" value="NAD(P)-binding Rossmann-fold domains"/>
    <property type="match status" value="1"/>
</dbReference>
<evidence type="ECO:0000256" key="7">
    <source>
        <dbReference type="ARBA" id="ARBA00038870"/>
    </source>
</evidence>
<comment type="catalytic activity">
    <reaction evidence="9">
        <text>L-threonate + NAD(+) = 2-dehydro-L-erythronate + NADH + H(+)</text>
        <dbReference type="Rhea" id="RHEA:52548"/>
        <dbReference type="ChEBI" id="CHEBI:15378"/>
        <dbReference type="ChEBI" id="CHEBI:57540"/>
        <dbReference type="ChEBI" id="CHEBI:57561"/>
        <dbReference type="ChEBI" id="CHEBI:57945"/>
        <dbReference type="ChEBI" id="CHEBI:136669"/>
        <dbReference type="EC" id="1.1.1.411"/>
    </reaction>
</comment>
<evidence type="ECO:0000256" key="6">
    <source>
        <dbReference type="ARBA" id="ARBA00037979"/>
    </source>
</evidence>
<dbReference type="InterPro" id="IPR036291">
    <property type="entry name" value="NAD(P)-bd_dom_sf"/>
</dbReference>
<dbReference type="Pfam" id="PF03446">
    <property type="entry name" value="NAD_binding_2"/>
    <property type="match status" value="1"/>
</dbReference>
<dbReference type="InterPro" id="IPR008927">
    <property type="entry name" value="6-PGluconate_DH-like_C_sf"/>
</dbReference>
<feature type="domain" description="3-hydroxyisobutyrate dehydrogenase-like NAD-binding" evidence="12">
    <location>
        <begin position="173"/>
        <end position="292"/>
    </location>
</feature>
<dbReference type="InterPro" id="IPR029154">
    <property type="entry name" value="HIBADH-like_NADP-bd"/>
</dbReference>
<evidence type="ECO:0000256" key="9">
    <source>
        <dbReference type="ARBA" id="ARBA00047312"/>
    </source>
</evidence>
<dbReference type="EMBL" id="JAAIVB010000085">
    <property type="protein sequence ID" value="NEX64720.1"/>
    <property type="molecule type" value="Genomic_DNA"/>
</dbReference>
<evidence type="ECO:0000313" key="14">
    <source>
        <dbReference type="Proteomes" id="UP000482155"/>
    </source>
</evidence>
<proteinExistence type="inferred from homology"/>
<reference evidence="13 14" key="1">
    <citation type="submission" date="2020-02" db="EMBL/GenBank/DDBJ databases">
        <authorList>
            <person name="Kim M.K."/>
        </authorList>
    </citation>
    <scope>NUCLEOTIDE SEQUENCE [LARGE SCALE GENOMIC DNA]</scope>
    <source>
        <strain evidence="13 14">17J57-3</strain>
    </source>
</reference>
<comment type="similarity">
    <text evidence="6">Belongs to the HIBADH-related family. L-threonate dehydrogenase subfamily.</text>
</comment>
<dbReference type="InterPro" id="IPR015815">
    <property type="entry name" value="HIBADH-related"/>
</dbReference>
<evidence type="ECO:0000256" key="5">
    <source>
        <dbReference type="ARBA" id="ARBA00037062"/>
    </source>
</evidence>
<dbReference type="PANTHER" id="PTHR43060:SF17">
    <property type="entry name" value="L-THREONATE DEHYDROGENASE"/>
    <property type="match status" value="1"/>
</dbReference>
<evidence type="ECO:0000256" key="2">
    <source>
        <dbReference type="ARBA" id="ARBA00023002"/>
    </source>
</evidence>
<keyword evidence="4" id="KW-0119">Carbohydrate metabolism</keyword>
<dbReference type="Proteomes" id="UP000482155">
    <property type="component" value="Unassembled WGS sequence"/>
</dbReference>
<evidence type="ECO:0000256" key="10">
    <source>
        <dbReference type="PIRSR" id="PIRSR000103-1"/>
    </source>
</evidence>
<evidence type="ECO:0000259" key="12">
    <source>
        <dbReference type="Pfam" id="PF14833"/>
    </source>
</evidence>
<protein>
    <recommendedName>
        <fullName evidence="8">L-threonate dehydrogenase</fullName>
        <ecNumber evidence="7">1.1.1.411</ecNumber>
    </recommendedName>
</protein>
<dbReference type="GO" id="GO:0016616">
    <property type="term" value="F:oxidoreductase activity, acting on the CH-OH group of donors, NAD or NADP as acceptor"/>
    <property type="evidence" value="ECO:0007669"/>
    <property type="project" value="InterPro"/>
</dbReference>
<feature type="domain" description="6-phosphogluconate dehydrogenase NADP-binding" evidence="11">
    <location>
        <begin position="11"/>
        <end position="169"/>
    </location>
</feature>
<evidence type="ECO:0000256" key="1">
    <source>
        <dbReference type="ARBA" id="ARBA00022857"/>
    </source>
</evidence>
<dbReference type="SUPFAM" id="SSF48179">
    <property type="entry name" value="6-phosphogluconate dehydrogenase C-terminal domain-like"/>
    <property type="match status" value="1"/>
</dbReference>
<keyword evidence="1" id="KW-0521">NADP</keyword>
<dbReference type="Gene3D" id="1.10.1040.10">
    <property type="entry name" value="N-(1-d-carboxylethyl)-l-norvaline Dehydrogenase, domain 2"/>
    <property type="match status" value="1"/>
</dbReference>
<comment type="caution">
    <text evidence="13">The sequence shown here is derived from an EMBL/GenBank/DDBJ whole genome shotgun (WGS) entry which is preliminary data.</text>
</comment>
<dbReference type="GO" id="GO:0051287">
    <property type="term" value="F:NAD binding"/>
    <property type="evidence" value="ECO:0007669"/>
    <property type="project" value="InterPro"/>
</dbReference>
<evidence type="ECO:0000313" key="13">
    <source>
        <dbReference type="EMBL" id="NEX64720.1"/>
    </source>
</evidence>
<evidence type="ECO:0000259" key="11">
    <source>
        <dbReference type="Pfam" id="PF03446"/>
    </source>
</evidence>
<dbReference type="PIRSF" id="PIRSF000103">
    <property type="entry name" value="HIBADH"/>
    <property type="match status" value="1"/>
</dbReference>
<accession>A0A6B3SUM0</accession>
<feature type="active site" evidence="10">
    <location>
        <position position="179"/>
    </location>
</feature>
<sequence length="315" mass="31702">MEQPLSPPAAVGVIGLGSMGRGVAQSLVNAGFTVHGYDVSDAALRQLAEGGGKPAASPAEVACKVEALVLLVVNAAQIESVLFGEDGAAAALPRGAVVISSATVAPEYAAELGARLHGMGLLAIDAPVSGGAAKAATGELTVMASGEEAAFARCQHLLDAVAARVYRLGDAPGQGSRVKMINQLLAGVHIAAAAEAMAWGMKAGVDPQQLYDVITKSAGNSWMFENRVPHILDGDYAPRSAVNIFVKDLRIVLDAAHGAAFPLPLTAAAHQMFLMAAAAGHGMEDDAAVVKIFPGVTLPGPAGGDDPPDGAAAPP</sequence>
<name>A0A6B3SUM0_9BURK</name>
<comment type="function">
    <text evidence="5">Catalyzes oxidation of L-threonate to 2-oxo-tetronate. Can use either NAD(+) or NADP(+) as cosubstrate, with a preference for NAD(+).</text>
</comment>